<protein>
    <recommendedName>
        <fullName evidence="3">KOW domain-containing protein</fullName>
    </recommendedName>
</protein>
<feature type="non-terminal residue" evidence="1">
    <location>
        <position position="1"/>
    </location>
</feature>
<reference evidence="1 2" key="1">
    <citation type="submission" date="2011-02" db="EMBL/GenBank/DDBJ databases">
        <title>The Genome Sequence of Sphaeroforma arctica JP610.</title>
        <authorList>
            <consortium name="The Broad Institute Genome Sequencing Platform"/>
            <person name="Russ C."/>
            <person name="Cuomo C."/>
            <person name="Young S.K."/>
            <person name="Zeng Q."/>
            <person name="Gargeya S."/>
            <person name="Alvarado L."/>
            <person name="Berlin A."/>
            <person name="Chapman S.B."/>
            <person name="Chen Z."/>
            <person name="Freedman E."/>
            <person name="Gellesch M."/>
            <person name="Goldberg J."/>
            <person name="Griggs A."/>
            <person name="Gujja S."/>
            <person name="Heilman E."/>
            <person name="Heiman D."/>
            <person name="Howarth C."/>
            <person name="Mehta T."/>
            <person name="Neiman D."/>
            <person name="Pearson M."/>
            <person name="Roberts A."/>
            <person name="Saif S."/>
            <person name="Shea T."/>
            <person name="Shenoy N."/>
            <person name="Sisk P."/>
            <person name="Stolte C."/>
            <person name="Sykes S."/>
            <person name="White J."/>
            <person name="Yandava C."/>
            <person name="Burger G."/>
            <person name="Gray M.W."/>
            <person name="Holland P.W.H."/>
            <person name="King N."/>
            <person name="Lang F.B.F."/>
            <person name="Roger A.J."/>
            <person name="Ruiz-Trillo I."/>
            <person name="Haas B."/>
            <person name="Nusbaum C."/>
            <person name="Birren B."/>
        </authorList>
    </citation>
    <scope>NUCLEOTIDE SEQUENCE [LARGE SCALE GENOMIC DNA]</scope>
    <source>
        <strain evidence="1 2">JP610</strain>
    </source>
</reference>
<evidence type="ECO:0000313" key="2">
    <source>
        <dbReference type="Proteomes" id="UP000054560"/>
    </source>
</evidence>
<dbReference type="EMBL" id="KQ247286">
    <property type="protein sequence ID" value="KNC72294.1"/>
    <property type="molecule type" value="Genomic_DNA"/>
</dbReference>
<dbReference type="Proteomes" id="UP000054560">
    <property type="component" value="Unassembled WGS sequence"/>
</dbReference>
<dbReference type="AlphaFoldDB" id="A0A0L0F6N5"/>
<dbReference type="GeneID" id="25915657"/>
<accession>A0A0L0F6N5</accession>
<organism evidence="1 2">
    <name type="scientific">Sphaeroforma arctica JP610</name>
    <dbReference type="NCBI Taxonomy" id="667725"/>
    <lineage>
        <taxon>Eukaryota</taxon>
        <taxon>Ichthyosporea</taxon>
        <taxon>Ichthyophonida</taxon>
        <taxon>Sphaeroforma</taxon>
    </lineage>
</organism>
<feature type="non-terminal residue" evidence="1">
    <location>
        <position position="60"/>
    </location>
</feature>
<proteinExistence type="predicted"/>
<dbReference type="RefSeq" id="XP_014146196.1">
    <property type="nucleotide sequence ID" value="XM_014290721.1"/>
</dbReference>
<gene>
    <name evidence="1" type="ORF">SARC_15153</name>
</gene>
<evidence type="ECO:0000313" key="1">
    <source>
        <dbReference type="EMBL" id="KNC72294.1"/>
    </source>
</evidence>
<sequence>VLSLKDHYPLDSDVFLVGKRYYGHVAKVKAVTGGNLDVEVQFLPNNLNLRAEAGKAQSEE</sequence>
<evidence type="ECO:0008006" key="3">
    <source>
        <dbReference type="Google" id="ProtNLM"/>
    </source>
</evidence>
<keyword evidence="2" id="KW-1185">Reference proteome</keyword>
<name>A0A0L0F6N5_9EUKA</name>